<dbReference type="EMBL" id="CP017258">
    <property type="protein sequence ID" value="AQW86984.1"/>
    <property type="molecule type" value="Genomic_DNA"/>
</dbReference>
<feature type="compositionally biased region" description="Basic and acidic residues" evidence="1">
    <location>
        <begin position="57"/>
        <end position="73"/>
    </location>
</feature>
<dbReference type="KEGG" id="cpin:CPIN18020_0121"/>
<protein>
    <submittedName>
        <fullName evidence="2">Uncharacterized protein</fullName>
    </submittedName>
</protein>
<proteinExistence type="predicted"/>
<reference evidence="3" key="1">
    <citation type="submission" date="2016-09" db="EMBL/GenBank/DDBJ databases">
        <title>Comparative genomics of the Campylobacter concisus group.</title>
        <authorList>
            <person name="Miller W.G."/>
            <person name="Yee E."/>
            <person name="Chapman M.H."/>
            <person name="Huynh S."/>
            <person name="Bono J.L."/>
            <person name="On S.L.W."/>
            <person name="StLeger J."/>
            <person name="Foster G."/>
            <person name="Parker C.T."/>
        </authorList>
    </citation>
    <scope>NUCLEOTIDE SEQUENCE [LARGE SCALE GENOMIC DNA]</scope>
    <source>
        <strain evidence="3">RM18021</strain>
    </source>
</reference>
<name>A0A1S6U5H8_9BACT</name>
<dbReference type="Proteomes" id="UP000190868">
    <property type="component" value="Chromosome"/>
</dbReference>
<organism evidence="2 3">
    <name type="scientific">Campylobacter pinnipediorum subsp. caledonicus</name>
    <dbReference type="NCBI Taxonomy" id="1874362"/>
    <lineage>
        <taxon>Bacteria</taxon>
        <taxon>Pseudomonadati</taxon>
        <taxon>Campylobacterota</taxon>
        <taxon>Epsilonproteobacteria</taxon>
        <taxon>Campylobacterales</taxon>
        <taxon>Campylobacteraceae</taxon>
        <taxon>Campylobacter</taxon>
    </lineage>
</organism>
<evidence type="ECO:0000313" key="3">
    <source>
        <dbReference type="Proteomes" id="UP000190868"/>
    </source>
</evidence>
<accession>A0A1S6U5H8</accession>
<dbReference type="RefSeq" id="WP_078422721.1">
    <property type="nucleotide sequence ID" value="NZ_CP017018.1"/>
</dbReference>
<evidence type="ECO:0000256" key="1">
    <source>
        <dbReference type="SAM" id="MobiDB-lite"/>
    </source>
</evidence>
<sequence length="105" mass="11943">MSITPAGNINFINQNAPVVSASNANTQARLDMQNTMAAELANETKDEIAELRPAEETYKIDPENQHEKQKNQQEQENNQSNLKKNDEIEQETSENENSYHLDIKI</sequence>
<feature type="region of interest" description="Disordered" evidence="1">
    <location>
        <begin position="57"/>
        <end position="105"/>
    </location>
</feature>
<gene>
    <name evidence="2" type="ORF">CPIN18021_0123</name>
</gene>
<keyword evidence="3" id="KW-1185">Reference proteome</keyword>
<dbReference type="AlphaFoldDB" id="A0A1S6U5H8"/>
<evidence type="ECO:0000313" key="2">
    <source>
        <dbReference type="EMBL" id="AQW86984.1"/>
    </source>
</evidence>
<dbReference type="GeneID" id="56565762"/>